<sequence length="97" mass="9906">MNSHDRDAISDGVTAGPGGAMTVQVGVITGDLTVTTTDQGDGTARVSIQYTGADEWYDLEGSPVPIPSGGVRFLHRAVLQAVREGGAAETPGARTPP</sequence>
<organism evidence="1 2">
    <name type="scientific">Streptomyces albospinus</name>
    <dbReference type="NCBI Taxonomy" id="285515"/>
    <lineage>
        <taxon>Bacteria</taxon>
        <taxon>Bacillati</taxon>
        <taxon>Actinomycetota</taxon>
        <taxon>Actinomycetes</taxon>
        <taxon>Kitasatosporales</taxon>
        <taxon>Streptomycetaceae</taxon>
        <taxon>Streptomyces</taxon>
    </lineage>
</organism>
<keyword evidence="2" id="KW-1185">Reference proteome</keyword>
<gene>
    <name evidence="1" type="ORF">GCM10010211_27210</name>
</gene>
<reference evidence="2" key="1">
    <citation type="journal article" date="2019" name="Int. J. Syst. Evol. Microbiol.">
        <title>The Global Catalogue of Microorganisms (GCM) 10K type strain sequencing project: providing services to taxonomists for standard genome sequencing and annotation.</title>
        <authorList>
            <consortium name="The Broad Institute Genomics Platform"/>
            <consortium name="The Broad Institute Genome Sequencing Center for Infectious Disease"/>
            <person name="Wu L."/>
            <person name="Ma J."/>
        </authorList>
    </citation>
    <scope>NUCLEOTIDE SEQUENCE [LARGE SCALE GENOMIC DNA]</scope>
    <source>
        <strain evidence="2">JCM 3399</strain>
    </source>
</reference>
<dbReference type="EMBL" id="BMRP01000008">
    <property type="protein sequence ID" value="GGU60897.1"/>
    <property type="molecule type" value="Genomic_DNA"/>
</dbReference>
<comment type="caution">
    <text evidence="1">The sequence shown here is derived from an EMBL/GenBank/DDBJ whole genome shotgun (WGS) entry which is preliminary data.</text>
</comment>
<proteinExistence type="predicted"/>
<protein>
    <submittedName>
        <fullName evidence="1">Uncharacterized protein</fullName>
    </submittedName>
</protein>
<dbReference type="Proteomes" id="UP000654471">
    <property type="component" value="Unassembled WGS sequence"/>
</dbReference>
<name>A0ABQ2V057_9ACTN</name>
<accession>A0ABQ2V057</accession>
<evidence type="ECO:0000313" key="2">
    <source>
        <dbReference type="Proteomes" id="UP000654471"/>
    </source>
</evidence>
<evidence type="ECO:0000313" key="1">
    <source>
        <dbReference type="EMBL" id="GGU60897.1"/>
    </source>
</evidence>